<gene>
    <name evidence="6" type="ORF">DACRYDRAFT_20009</name>
</gene>
<dbReference type="AlphaFoldDB" id="M5GEN7"/>
<evidence type="ECO:0000256" key="5">
    <source>
        <dbReference type="SAM" id="Phobius"/>
    </source>
</evidence>
<dbReference type="Proteomes" id="UP000030653">
    <property type="component" value="Unassembled WGS sequence"/>
</dbReference>
<keyword evidence="7" id="KW-1185">Reference proteome</keyword>
<dbReference type="GO" id="GO:0016020">
    <property type="term" value="C:membrane"/>
    <property type="evidence" value="ECO:0007669"/>
    <property type="project" value="InterPro"/>
</dbReference>
<feature type="transmembrane region" description="Helical" evidence="5">
    <location>
        <begin position="44"/>
        <end position="65"/>
    </location>
</feature>
<evidence type="ECO:0000256" key="4">
    <source>
        <dbReference type="ARBA" id="ARBA00023136"/>
    </source>
</evidence>
<feature type="transmembrane region" description="Helical" evidence="5">
    <location>
        <begin position="77"/>
        <end position="97"/>
    </location>
</feature>
<accession>M5GEN7</accession>
<sequence>MSTVVPLLFHGTAASIMLWAYNSLSLSPMHPLIMARKGGHWGFLTIQGLVFASITIWLGLICDLLPSFAVAKTGKRYFQMISIALACTISCIYWGLILTAPHLILPRLPVGDNSFGFIPGETTGELVVVYIPLHLDLALHAVPGISMALDFLLFEKKYTWHEMWMQAPGMVLLFVFWYGGLTEYLGELNDGIFPYPFLTVNPLPIRVAIYCGAGTLAYLSFLFLNAIHPGGKAVMAKVGMMHDDTTSVDNKQKTK</sequence>
<proteinExistence type="predicted"/>
<feature type="transmembrane region" description="Helical" evidence="5">
    <location>
        <begin position="7"/>
        <end position="24"/>
    </location>
</feature>
<dbReference type="EMBL" id="JH795856">
    <property type="protein sequence ID" value="EJU05567.1"/>
    <property type="molecule type" value="Genomic_DNA"/>
</dbReference>
<dbReference type="PANTHER" id="PTHR10989">
    <property type="entry name" value="ANDROGEN-INDUCED PROTEIN 1-RELATED"/>
    <property type="match status" value="1"/>
</dbReference>
<name>M5GEN7_DACPD</name>
<dbReference type="GO" id="GO:0012505">
    <property type="term" value="C:endomembrane system"/>
    <property type="evidence" value="ECO:0007669"/>
    <property type="project" value="UniProtKB-SubCell"/>
</dbReference>
<evidence type="ECO:0000256" key="2">
    <source>
        <dbReference type="ARBA" id="ARBA00022692"/>
    </source>
</evidence>
<keyword evidence="3 5" id="KW-1133">Transmembrane helix</keyword>
<evidence type="ECO:0000313" key="6">
    <source>
        <dbReference type="EMBL" id="EJU05567.1"/>
    </source>
</evidence>
<dbReference type="PANTHER" id="PTHR10989:SF16">
    <property type="entry name" value="AT02829P-RELATED"/>
    <property type="match status" value="1"/>
</dbReference>
<dbReference type="OMA" id="CWVEYCA"/>
<dbReference type="GeneID" id="63686823"/>
<dbReference type="Pfam" id="PF04750">
    <property type="entry name" value="Far-17a_AIG1"/>
    <property type="match status" value="1"/>
</dbReference>
<evidence type="ECO:0008006" key="8">
    <source>
        <dbReference type="Google" id="ProtNLM"/>
    </source>
</evidence>
<feature type="transmembrane region" description="Helical" evidence="5">
    <location>
        <begin position="167"/>
        <end position="185"/>
    </location>
</feature>
<evidence type="ECO:0000313" key="7">
    <source>
        <dbReference type="Proteomes" id="UP000030653"/>
    </source>
</evidence>
<organism evidence="6 7">
    <name type="scientific">Dacryopinax primogenitus (strain DJM 731)</name>
    <name type="common">Brown rot fungus</name>
    <dbReference type="NCBI Taxonomy" id="1858805"/>
    <lineage>
        <taxon>Eukaryota</taxon>
        <taxon>Fungi</taxon>
        <taxon>Dikarya</taxon>
        <taxon>Basidiomycota</taxon>
        <taxon>Agaricomycotina</taxon>
        <taxon>Dacrymycetes</taxon>
        <taxon>Dacrymycetales</taxon>
        <taxon>Dacrymycetaceae</taxon>
        <taxon>Dacryopinax</taxon>
    </lineage>
</organism>
<protein>
    <recommendedName>
        <fullName evidence="8">FAR-17a/AIG1-like protein</fullName>
    </recommendedName>
</protein>
<dbReference type="OrthoDB" id="1898221at2759"/>
<dbReference type="HOGENOM" id="CLU_081915_1_0_1"/>
<dbReference type="RefSeq" id="XP_040632461.1">
    <property type="nucleotide sequence ID" value="XM_040771761.1"/>
</dbReference>
<keyword evidence="2 5" id="KW-0812">Transmembrane</keyword>
<evidence type="ECO:0000256" key="3">
    <source>
        <dbReference type="ARBA" id="ARBA00022989"/>
    </source>
</evidence>
<reference evidence="6 7" key="1">
    <citation type="journal article" date="2012" name="Science">
        <title>The Paleozoic origin of enzymatic lignin decomposition reconstructed from 31 fungal genomes.</title>
        <authorList>
            <person name="Floudas D."/>
            <person name="Binder M."/>
            <person name="Riley R."/>
            <person name="Barry K."/>
            <person name="Blanchette R.A."/>
            <person name="Henrissat B."/>
            <person name="Martinez A.T."/>
            <person name="Otillar R."/>
            <person name="Spatafora J.W."/>
            <person name="Yadav J.S."/>
            <person name="Aerts A."/>
            <person name="Benoit I."/>
            <person name="Boyd A."/>
            <person name="Carlson A."/>
            <person name="Copeland A."/>
            <person name="Coutinho P.M."/>
            <person name="de Vries R.P."/>
            <person name="Ferreira P."/>
            <person name="Findley K."/>
            <person name="Foster B."/>
            <person name="Gaskell J."/>
            <person name="Glotzer D."/>
            <person name="Gorecki P."/>
            <person name="Heitman J."/>
            <person name="Hesse C."/>
            <person name="Hori C."/>
            <person name="Igarashi K."/>
            <person name="Jurgens J.A."/>
            <person name="Kallen N."/>
            <person name="Kersten P."/>
            <person name="Kohler A."/>
            <person name="Kuees U."/>
            <person name="Kumar T.K.A."/>
            <person name="Kuo A."/>
            <person name="LaButti K."/>
            <person name="Larrondo L.F."/>
            <person name="Lindquist E."/>
            <person name="Ling A."/>
            <person name="Lombard V."/>
            <person name="Lucas S."/>
            <person name="Lundell T."/>
            <person name="Martin R."/>
            <person name="McLaughlin D.J."/>
            <person name="Morgenstern I."/>
            <person name="Morin E."/>
            <person name="Murat C."/>
            <person name="Nagy L.G."/>
            <person name="Nolan M."/>
            <person name="Ohm R.A."/>
            <person name="Patyshakuliyeva A."/>
            <person name="Rokas A."/>
            <person name="Ruiz-Duenas F.J."/>
            <person name="Sabat G."/>
            <person name="Salamov A."/>
            <person name="Samejima M."/>
            <person name="Schmutz J."/>
            <person name="Slot J.C."/>
            <person name="St John F."/>
            <person name="Stenlid J."/>
            <person name="Sun H."/>
            <person name="Sun S."/>
            <person name="Syed K."/>
            <person name="Tsang A."/>
            <person name="Wiebenga A."/>
            <person name="Young D."/>
            <person name="Pisabarro A."/>
            <person name="Eastwood D.C."/>
            <person name="Martin F."/>
            <person name="Cullen D."/>
            <person name="Grigoriev I.V."/>
            <person name="Hibbett D.S."/>
        </authorList>
    </citation>
    <scope>NUCLEOTIDE SEQUENCE [LARGE SCALE GENOMIC DNA]</scope>
    <source>
        <strain evidence="6 7">DJM-731 SS1</strain>
    </source>
</reference>
<keyword evidence="4 5" id="KW-0472">Membrane</keyword>
<feature type="transmembrane region" description="Helical" evidence="5">
    <location>
        <begin position="205"/>
        <end position="227"/>
    </location>
</feature>
<evidence type="ECO:0000256" key="1">
    <source>
        <dbReference type="ARBA" id="ARBA00004127"/>
    </source>
</evidence>
<dbReference type="InterPro" id="IPR006838">
    <property type="entry name" value="ADTRP_AIG1"/>
</dbReference>
<comment type="subcellular location">
    <subcellularLocation>
        <location evidence="1">Endomembrane system</location>
        <topology evidence="1">Multi-pass membrane protein</topology>
    </subcellularLocation>
</comment>